<evidence type="ECO:0000313" key="3">
    <source>
        <dbReference type="Proteomes" id="UP000606044"/>
    </source>
</evidence>
<dbReference type="RefSeq" id="WP_188581575.1">
    <property type="nucleotide sequence ID" value="NZ_BMCT01000006.1"/>
</dbReference>
<evidence type="ECO:0000256" key="1">
    <source>
        <dbReference type="SAM" id="SignalP"/>
    </source>
</evidence>
<reference evidence="2" key="1">
    <citation type="journal article" date="2014" name="Int. J. Syst. Evol. Microbiol.">
        <title>Complete genome sequence of Corynebacterium casei LMG S-19264T (=DSM 44701T), isolated from a smear-ripened cheese.</title>
        <authorList>
            <consortium name="US DOE Joint Genome Institute (JGI-PGF)"/>
            <person name="Walter F."/>
            <person name="Albersmeier A."/>
            <person name="Kalinowski J."/>
            <person name="Ruckert C."/>
        </authorList>
    </citation>
    <scope>NUCLEOTIDE SEQUENCE</scope>
    <source>
        <strain evidence="2">CCM 7897</strain>
    </source>
</reference>
<feature type="chain" id="PRO_5037272841" evidence="1">
    <location>
        <begin position="35"/>
        <end position="135"/>
    </location>
</feature>
<dbReference type="AlphaFoldDB" id="A0A917C7Y0"/>
<organism evidence="2 3">
    <name type="scientific">Azorhizobium oxalatiphilum</name>
    <dbReference type="NCBI Taxonomy" id="980631"/>
    <lineage>
        <taxon>Bacteria</taxon>
        <taxon>Pseudomonadati</taxon>
        <taxon>Pseudomonadota</taxon>
        <taxon>Alphaproteobacteria</taxon>
        <taxon>Hyphomicrobiales</taxon>
        <taxon>Xanthobacteraceae</taxon>
        <taxon>Azorhizobium</taxon>
    </lineage>
</organism>
<name>A0A917C7Y0_9HYPH</name>
<evidence type="ECO:0000313" key="2">
    <source>
        <dbReference type="EMBL" id="GGF74827.1"/>
    </source>
</evidence>
<protein>
    <submittedName>
        <fullName evidence="2">Uncharacterized protein</fullName>
    </submittedName>
</protein>
<reference evidence="2" key="2">
    <citation type="submission" date="2020-09" db="EMBL/GenBank/DDBJ databases">
        <authorList>
            <person name="Sun Q."/>
            <person name="Sedlacek I."/>
        </authorList>
    </citation>
    <scope>NUCLEOTIDE SEQUENCE</scope>
    <source>
        <strain evidence="2">CCM 7897</strain>
    </source>
</reference>
<keyword evidence="3" id="KW-1185">Reference proteome</keyword>
<gene>
    <name evidence="2" type="ORF">GCM10007301_38360</name>
</gene>
<sequence>MHTRTNARPAARRFILGTAAALLVATLPIGAAQAETVALKITNGSISTITNASDGRLDLYLTPDSLTAFRAFQKRNTGKRIDVVVGGRTLISPTIKEPIQTPFLPIGKPMSDTERREIVADILSGKATLELKTAP</sequence>
<dbReference type="EMBL" id="BMCT01000006">
    <property type="protein sequence ID" value="GGF74827.1"/>
    <property type="molecule type" value="Genomic_DNA"/>
</dbReference>
<keyword evidence="1" id="KW-0732">Signal</keyword>
<feature type="signal peptide" evidence="1">
    <location>
        <begin position="1"/>
        <end position="34"/>
    </location>
</feature>
<dbReference type="Proteomes" id="UP000606044">
    <property type="component" value="Unassembled WGS sequence"/>
</dbReference>
<comment type="caution">
    <text evidence="2">The sequence shown here is derived from an EMBL/GenBank/DDBJ whole genome shotgun (WGS) entry which is preliminary data.</text>
</comment>
<proteinExistence type="predicted"/>
<accession>A0A917C7Y0</accession>